<organism evidence="3 4">
    <name type="scientific">Nocardiopsis composta</name>
    <dbReference type="NCBI Taxonomy" id="157465"/>
    <lineage>
        <taxon>Bacteria</taxon>
        <taxon>Bacillati</taxon>
        <taxon>Actinomycetota</taxon>
        <taxon>Actinomycetes</taxon>
        <taxon>Streptosporangiales</taxon>
        <taxon>Nocardiopsidaceae</taxon>
        <taxon>Nocardiopsis</taxon>
    </lineage>
</organism>
<feature type="transmembrane region" description="Helical" evidence="2">
    <location>
        <begin position="72"/>
        <end position="94"/>
    </location>
</feature>
<keyword evidence="2" id="KW-0812">Transmembrane</keyword>
<evidence type="ECO:0000256" key="1">
    <source>
        <dbReference type="SAM" id="MobiDB-lite"/>
    </source>
</evidence>
<protein>
    <recommendedName>
        <fullName evidence="5">DUF4190 domain-containing protein</fullName>
    </recommendedName>
</protein>
<feature type="compositionally biased region" description="Basic and acidic residues" evidence="1">
    <location>
        <begin position="1"/>
        <end position="13"/>
    </location>
</feature>
<dbReference type="RefSeq" id="WP_184394684.1">
    <property type="nucleotide sequence ID" value="NZ_BAAAJD010000021.1"/>
</dbReference>
<feature type="compositionally biased region" description="Low complexity" evidence="1">
    <location>
        <begin position="20"/>
        <end position="33"/>
    </location>
</feature>
<gene>
    <name evidence="3" type="ORF">HDA36_004311</name>
</gene>
<comment type="caution">
    <text evidence="3">The sequence shown here is derived from an EMBL/GenBank/DDBJ whole genome shotgun (WGS) entry which is preliminary data.</text>
</comment>
<accession>A0A7W8QPI4</accession>
<name>A0A7W8QPI4_9ACTN</name>
<feature type="region of interest" description="Disordered" evidence="1">
    <location>
        <begin position="1"/>
        <end position="40"/>
    </location>
</feature>
<dbReference type="EMBL" id="JACHDB010000001">
    <property type="protein sequence ID" value="MBB5434227.1"/>
    <property type="molecule type" value="Genomic_DNA"/>
</dbReference>
<evidence type="ECO:0000313" key="3">
    <source>
        <dbReference type="EMBL" id="MBB5434227.1"/>
    </source>
</evidence>
<sequence length="156" mass="15911">MRGHRPATERFWEDGPVLMPQTAAPATATGPAPAAAPPPPPVPRVAQAYLTADPAPPPAPALPAGPPARTGAAVAALLCSLLTLLFPVLCYLIGLPLLGLLINVPGVVFGALAVGSRHPEAVERNIARTWACLLVYLAVIAAVLLGVMVMALALLS</sequence>
<keyword evidence="4" id="KW-1185">Reference proteome</keyword>
<dbReference type="Proteomes" id="UP000572635">
    <property type="component" value="Unassembled WGS sequence"/>
</dbReference>
<evidence type="ECO:0000313" key="4">
    <source>
        <dbReference type="Proteomes" id="UP000572635"/>
    </source>
</evidence>
<proteinExistence type="predicted"/>
<feature type="transmembrane region" description="Helical" evidence="2">
    <location>
        <begin position="100"/>
        <end position="118"/>
    </location>
</feature>
<evidence type="ECO:0008006" key="5">
    <source>
        <dbReference type="Google" id="ProtNLM"/>
    </source>
</evidence>
<keyword evidence="2" id="KW-1133">Transmembrane helix</keyword>
<keyword evidence="2" id="KW-0472">Membrane</keyword>
<reference evidence="3 4" key="1">
    <citation type="submission" date="2020-08" db="EMBL/GenBank/DDBJ databases">
        <title>Sequencing the genomes of 1000 actinobacteria strains.</title>
        <authorList>
            <person name="Klenk H.-P."/>
        </authorList>
    </citation>
    <scope>NUCLEOTIDE SEQUENCE [LARGE SCALE GENOMIC DNA]</scope>
    <source>
        <strain evidence="3 4">DSM 44551</strain>
    </source>
</reference>
<dbReference type="AlphaFoldDB" id="A0A7W8QPI4"/>
<evidence type="ECO:0000256" key="2">
    <source>
        <dbReference type="SAM" id="Phobius"/>
    </source>
</evidence>
<feature type="transmembrane region" description="Helical" evidence="2">
    <location>
        <begin position="130"/>
        <end position="155"/>
    </location>
</feature>